<dbReference type="Proteomes" id="UP000254326">
    <property type="component" value="Unassembled WGS sequence"/>
</dbReference>
<feature type="transmembrane region" description="Helical" evidence="1">
    <location>
        <begin position="231"/>
        <end position="254"/>
    </location>
</feature>
<keyword evidence="1" id="KW-1133">Transmembrane helix</keyword>
<keyword evidence="3" id="KW-1185">Reference proteome</keyword>
<feature type="transmembrane region" description="Helical" evidence="1">
    <location>
        <begin position="419"/>
        <end position="439"/>
    </location>
</feature>
<evidence type="ECO:0000313" key="2">
    <source>
        <dbReference type="EMBL" id="RDL45209.1"/>
    </source>
</evidence>
<feature type="transmembrane region" description="Helical" evidence="1">
    <location>
        <begin position="130"/>
        <end position="150"/>
    </location>
</feature>
<feature type="transmembrane region" description="Helical" evidence="1">
    <location>
        <begin position="301"/>
        <end position="322"/>
    </location>
</feature>
<keyword evidence="1" id="KW-0472">Membrane</keyword>
<feature type="transmembrane region" description="Helical" evidence="1">
    <location>
        <begin position="65"/>
        <end position="92"/>
    </location>
</feature>
<sequence length="440" mass="47421">MQRALGLTWDYFKSNTGYGVALGCVLYLLALVPYMSGLLVLASVVYWAVFISSWRRLNRRNKRQIIGLLAIGMAALMLAMLNSVAIPVLSLLQGNLPIVAMLTGVSLLGLLPDTTKPKSPILGVKGVISTWYSIQLLSSVINMSALFVVGDKLQRQSSELSLPQYSVMIRALSSTALLSPFFASMAVALSVAPEAEFHQLATIGLPVALLACGVSIWEFKRKQILTSFSGFPLALSSLIFPVFLALLVLVFHYILMPDLAILAIVTLLSPLAVVVVLFITGGPRHTKQRLRDHAQIRLSNMGNEVSLFLAAGFLTTTVSLALKGVLGEGWSLFDQFGFVEAYVCYLAICATAIVGLHPIIGISMMSSMVPAHAADNTLLAFVCLCAWAVGTAVGPLSGINLSVSGKYGVDNILIARFNWFYGAIMSLFVGVAMFVFSWML</sequence>
<evidence type="ECO:0000256" key="1">
    <source>
        <dbReference type="SAM" id="Phobius"/>
    </source>
</evidence>
<comment type="caution">
    <text evidence="2">The sequence shown here is derived from an EMBL/GenBank/DDBJ whole genome shotgun (WGS) entry which is preliminary data.</text>
</comment>
<gene>
    <name evidence="2" type="ORF">DN730_06260</name>
</gene>
<dbReference type="EMBL" id="QKRA01000002">
    <property type="protein sequence ID" value="RDL45209.1"/>
    <property type="molecule type" value="Genomic_DNA"/>
</dbReference>
<keyword evidence="1" id="KW-0812">Transmembrane</keyword>
<feature type="transmembrane region" description="Helical" evidence="1">
    <location>
        <begin position="377"/>
        <end position="399"/>
    </location>
</feature>
<organism evidence="2 3">
    <name type="scientific">Marinomonas piezotolerans</name>
    <dbReference type="NCBI Taxonomy" id="2213058"/>
    <lineage>
        <taxon>Bacteria</taxon>
        <taxon>Pseudomonadati</taxon>
        <taxon>Pseudomonadota</taxon>
        <taxon>Gammaproteobacteria</taxon>
        <taxon>Oceanospirillales</taxon>
        <taxon>Oceanospirillaceae</taxon>
        <taxon>Marinomonas</taxon>
    </lineage>
</organism>
<feature type="transmembrane region" description="Helical" evidence="1">
    <location>
        <begin position="171"/>
        <end position="191"/>
    </location>
</feature>
<feature type="transmembrane region" description="Helical" evidence="1">
    <location>
        <begin position="260"/>
        <end position="280"/>
    </location>
</feature>
<feature type="transmembrane region" description="Helical" evidence="1">
    <location>
        <begin position="20"/>
        <end position="53"/>
    </location>
</feature>
<reference evidence="2 3" key="1">
    <citation type="submission" date="2018-06" db="EMBL/GenBank/DDBJ databases">
        <title>Marinomonas sp. YLB-05 draft genome sequence.</title>
        <authorList>
            <person name="Yu L."/>
            <person name="Tang X."/>
        </authorList>
    </citation>
    <scope>NUCLEOTIDE SEQUENCE [LARGE SCALE GENOMIC DNA]</scope>
    <source>
        <strain evidence="2 3">YLB-05</strain>
    </source>
</reference>
<evidence type="ECO:0000313" key="3">
    <source>
        <dbReference type="Proteomes" id="UP000254326"/>
    </source>
</evidence>
<proteinExistence type="predicted"/>
<dbReference type="OrthoDB" id="8523687at2"/>
<dbReference type="PROSITE" id="PS51257">
    <property type="entry name" value="PROKAR_LIPOPROTEIN"/>
    <property type="match status" value="1"/>
</dbReference>
<dbReference type="AlphaFoldDB" id="A0A370UBT6"/>
<dbReference type="RefSeq" id="WP_115467243.1">
    <property type="nucleotide sequence ID" value="NZ_QKRA01000002.1"/>
</dbReference>
<feature type="transmembrane region" description="Helical" evidence="1">
    <location>
        <begin position="197"/>
        <end position="219"/>
    </location>
</feature>
<name>A0A370UBT6_9GAMM</name>
<accession>A0A370UBT6</accession>
<protein>
    <submittedName>
        <fullName evidence="2">Uncharacterized protein</fullName>
    </submittedName>
</protein>
<feature type="transmembrane region" description="Helical" evidence="1">
    <location>
        <begin position="342"/>
        <end position="365"/>
    </location>
</feature>